<dbReference type="InterPro" id="IPR052741">
    <property type="entry name" value="Mitochondrial_HTD2"/>
</dbReference>
<feature type="domain" description="FAS1-like dehydratase" evidence="2">
    <location>
        <begin position="77"/>
        <end position="140"/>
    </location>
</feature>
<name>A0A543FRN2_9PSEU</name>
<organism evidence="3 4">
    <name type="scientific">Pseudonocardia cypriaca</name>
    <dbReference type="NCBI Taxonomy" id="882449"/>
    <lineage>
        <taxon>Bacteria</taxon>
        <taxon>Bacillati</taxon>
        <taxon>Actinomycetota</taxon>
        <taxon>Actinomycetes</taxon>
        <taxon>Pseudonocardiales</taxon>
        <taxon>Pseudonocardiaceae</taxon>
        <taxon>Pseudonocardia</taxon>
    </lineage>
</organism>
<dbReference type="AlphaFoldDB" id="A0A543FRN2"/>
<dbReference type="EMBL" id="VFPH01000002">
    <property type="protein sequence ID" value="TQM36500.1"/>
    <property type="molecule type" value="Genomic_DNA"/>
</dbReference>
<dbReference type="PANTHER" id="PTHR28152">
    <property type="entry name" value="HYDROXYACYL-THIOESTER DEHYDRATASE TYPE 2, MITOCHONDRIAL"/>
    <property type="match status" value="1"/>
</dbReference>
<dbReference type="Proteomes" id="UP000319818">
    <property type="component" value="Unassembled WGS sequence"/>
</dbReference>
<evidence type="ECO:0000256" key="1">
    <source>
        <dbReference type="SAM" id="MobiDB-lite"/>
    </source>
</evidence>
<comment type="caution">
    <text evidence="3">The sequence shown here is derived from an EMBL/GenBank/DDBJ whole genome shotgun (WGS) entry which is preliminary data.</text>
</comment>
<reference evidence="3 4" key="1">
    <citation type="submission" date="2019-06" db="EMBL/GenBank/DDBJ databases">
        <title>Sequencing the genomes of 1000 actinobacteria strains.</title>
        <authorList>
            <person name="Klenk H.-P."/>
        </authorList>
    </citation>
    <scope>NUCLEOTIDE SEQUENCE [LARGE SCALE GENOMIC DNA]</scope>
    <source>
        <strain evidence="3 4">DSM 45511</strain>
    </source>
</reference>
<dbReference type="RefSeq" id="WP_142103378.1">
    <property type="nucleotide sequence ID" value="NZ_VFPH01000002.1"/>
</dbReference>
<dbReference type="InterPro" id="IPR039569">
    <property type="entry name" value="FAS1-like_DH_region"/>
</dbReference>
<gene>
    <name evidence="3" type="ORF">FB388_3679</name>
</gene>
<accession>A0A543FRN2</accession>
<proteinExistence type="predicted"/>
<dbReference type="InterPro" id="IPR029069">
    <property type="entry name" value="HotDog_dom_sf"/>
</dbReference>
<feature type="compositionally biased region" description="Pro residues" evidence="1">
    <location>
        <begin position="154"/>
        <end position="165"/>
    </location>
</feature>
<evidence type="ECO:0000259" key="2">
    <source>
        <dbReference type="Pfam" id="PF13452"/>
    </source>
</evidence>
<feature type="region of interest" description="Disordered" evidence="1">
    <location>
        <begin position="149"/>
        <end position="172"/>
    </location>
</feature>
<dbReference type="OrthoDB" id="7183822at2"/>
<keyword evidence="4" id="KW-1185">Reference proteome</keyword>
<evidence type="ECO:0000313" key="4">
    <source>
        <dbReference type="Proteomes" id="UP000319818"/>
    </source>
</evidence>
<protein>
    <submittedName>
        <fullName evidence="3">3-methylfumaryl-CoA hydratase</fullName>
    </submittedName>
</protein>
<dbReference type="SUPFAM" id="SSF54637">
    <property type="entry name" value="Thioesterase/thiol ester dehydrase-isomerase"/>
    <property type="match status" value="2"/>
</dbReference>
<dbReference type="PANTHER" id="PTHR28152:SF1">
    <property type="entry name" value="HYDROXYACYL-THIOESTER DEHYDRATASE TYPE 2, MITOCHONDRIAL"/>
    <property type="match status" value="1"/>
</dbReference>
<dbReference type="GO" id="GO:0019171">
    <property type="term" value="F:(3R)-hydroxyacyl-[acyl-carrier-protein] dehydratase activity"/>
    <property type="evidence" value="ECO:0007669"/>
    <property type="project" value="TreeGrafter"/>
</dbReference>
<sequence length="287" mass="31210">MSRDVAQVSLTAALEGWRPGPVETTRRVDPWFADAFADLLDAPRPAQLPPLWHWFVLLDHPAGSNTGADGHPADAPFLPPIPGRRRMFAGGRLRQDAPIPLGSELSSRAGVSDVRVKTGRTGEMAFVTVRNELFVDGLPVGVEEQDVVYRSEPPGTPPRRLPPPETGGADPEGEWRAELDTDPVLLFRFSALTYNGHRIHYDQPYATRDEGYPGLVVHGPLLALLALELPRRHAPDRAVRSFEYRLVRPAFAPARIVGAGRVRGSEVDVVVAARGAGPSLTAKVGLE</sequence>
<evidence type="ECO:0000313" key="3">
    <source>
        <dbReference type="EMBL" id="TQM36500.1"/>
    </source>
</evidence>
<dbReference type="Pfam" id="PF13452">
    <property type="entry name" value="FAS1_DH_region"/>
    <property type="match status" value="1"/>
</dbReference>
<dbReference type="Gene3D" id="3.10.129.10">
    <property type="entry name" value="Hotdog Thioesterase"/>
    <property type="match status" value="1"/>
</dbReference>